<dbReference type="Proteomes" id="UP000001307">
    <property type="component" value="Unassembled WGS sequence"/>
</dbReference>
<evidence type="ECO:0000313" key="2">
    <source>
        <dbReference type="Proteomes" id="UP000001307"/>
    </source>
</evidence>
<organism evidence="1">
    <name type="scientific">Oikopleura dioica</name>
    <name type="common">Tunicate</name>
    <dbReference type="NCBI Taxonomy" id="34765"/>
    <lineage>
        <taxon>Eukaryota</taxon>
        <taxon>Metazoa</taxon>
        <taxon>Chordata</taxon>
        <taxon>Tunicata</taxon>
        <taxon>Appendicularia</taxon>
        <taxon>Copelata</taxon>
        <taxon>Oikopleuridae</taxon>
        <taxon>Oikopleura</taxon>
    </lineage>
</organism>
<dbReference type="OrthoDB" id="10395907at2759"/>
<dbReference type="InParanoid" id="E4Y326"/>
<sequence>MTSKDDLEVEYEAAVLDLKKEDLANDLFNSDITIWLTYALGELSKYEAWLKEKSMGNTKNMNYVSKLQNRVVEDSYAAVDLQNKAQIRIIEEGLSLGNCLLPEDQCHAELSYQKAIEEDKKLDEEIQEVLKKLLQEKAKAAQLAELHTAFDEATTDVDRVLANATSTMSLNK</sequence>
<accession>E4Y326</accession>
<gene>
    <name evidence="1" type="ORF">GSOID_T00016595001</name>
</gene>
<keyword evidence="2" id="KW-1185">Reference proteome</keyword>
<protein>
    <submittedName>
        <fullName evidence="1">Uncharacterized protein</fullName>
    </submittedName>
</protein>
<proteinExistence type="predicted"/>
<dbReference type="EMBL" id="FN654006">
    <property type="protein sequence ID" value="CBY16250.1"/>
    <property type="molecule type" value="Genomic_DNA"/>
</dbReference>
<evidence type="ECO:0000313" key="1">
    <source>
        <dbReference type="EMBL" id="CBY16250.1"/>
    </source>
</evidence>
<name>E4Y326_OIKDI</name>
<reference evidence="1" key="1">
    <citation type="journal article" date="2010" name="Science">
        <title>Plasticity of animal genome architecture unmasked by rapid evolution of a pelagic tunicate.</title>
        <authorList>
            <person name="Denoeud F."/>
            <person name="Henriet S."/>
            <person name="Mungpakdee S."/>
            <person name="Aury J.M."/>
            <person name="Da Silva C."/>
            <person name="Brinkmann H."/>
            <person name="Mikhaleva J."/>
            <person name="Olsen L.C."/>
            <person name="Jubin C."/>
            <person name="Canestro C."/>
            <person name="Bouquet J.M."/>
            <person name="Danks G."/>
            <person name="Poulain J."/>
            <person name="Campsteijn C."/>
            <person name="Adamski M."/>
            <person name="Cross I."/>
            <person name="Yadetie F."/>
            <person name="Muffato M."/>
            <person name="Louis A."/>
            <person name="Butcher S."/>
            <person name="Tsagkogeorga G."/>
            <person name="Konrad A."/>
            <person name="Singh S."/>
            <person name="Jensen M.F."/>
            <person name="Cong E.H."/>
            <person name="Eikeseth-Otteraa H."/>
            <person name="Noel B."/>
            <person name="Anthouard V."/>
            <person name="Porcel B.M."/>
            <person name="Kachouri-Lafond R."/>
            <person name="Nishino A."/>
            <person name="Ugolini M."/>
            <person name="Chourrout P."/>
            <person name="Nishida H."/>
            <person name="Aasland R."/>
            <person name="Huzurbazar S."/>
            <person name="Westhof E."/>
            <person name="Delsuc F."/>
            <person name="Lehrach H."/>
            <person name="Reinhardt R."/>
            <person name="Weissenbach J."/>
            <person name="Roy S.W."/>
            <person name="Artiguenave F."/>
            <person name="Postlethwait J.H."/>
            <person name="Manak J.R."/>
            <person name="Thompson E.M."/>
            <person name="Jaillon O."/>
            <person name="Du Pasquier L."/>
            <person name="Boudinot P."/>
            <person name="Liberles D.A."/>
            <person name="Volff J.N."/>
            <person name="Philippe H."/>
            <person name="Lenhard B."/>
            <person name="Roest Crollius H."/>
            <person name="Wincker P."/>
            <person name="Chourrout D."/>
        </authorList>
    </citation>
    <scope>NUCLEOTIDE SEQUENCE [LARGE SCALE GENOMIC DNA]</scope>
</reference>
<dbReference type="AlphaFoldDB" id="E4Y326"/>